<evidence type="ECO:0000256" key="6">
    <source>
        <dbReference type="ARBA" id="ARBA00022793"/>
    </source>
</evidence>
<dbReference type="CDD" id="cd00405">
    <property type="entry name" value="PRAI"/>
    <property type="match status" value="1"/>
</dbReference>
<evidence type="ECO:0000313" key="15">
    <source>
        <dbReference type="EMBL" id="KAA0168944.1"/>
    </source>
</evidence>
<comment type="catalytic activity">
    <reaction evidence="1">
        <text>N-(5-phospho-beta-D-ribosyl)anthranilate = 1-(2-carboxyphenylamino)-1-deoxy-D-ribulose 5-phosphate</text>
        <dbReference type="Rhea" id="RHEA:21540"/>
        <dbReference type="ChEBI" id="CHEBI:18277"/>
        <dbReference type="ChEBI" id="CHEBI:58613"/>
        <dbReference type="EC" id="5.3.1.24"/>
    </reaction>
</comment>
<dbReference type="Pfam" id="PF00218">
    <property type="entry name" value="IGPS"/>
    <property type="match status" value="1"/>
</dbReference>
<dbReference type="PANTHER" id="PTHR22854">
    <property type="entry name" value="TRYPTOPHAN BIOSYNTHESIS PROTEIN"/>
    <property type="match status" value="1"/>
</dbReference>
<feature type="domain" description="N-(5'phosphoribosyl) anthranilate isomerase (PRAI)" evidence="13">
    <location>
        <begin position="497"/>
        <end position="589"/>
    </location>
</feature>
<evidence type="ECO:0000259" key="12">
    <source>
        <dbReference type="Pfam" id="PF00218"/>
    </source>
</evidence>
<evidence type="ECO:0000256" key="3">
    <source>
        <dbReference type="ARBA" id="ARBA00004664"/>
    </source>
</evidence>
<dbReference type="InterPro" id="IPR013798">
    <property type="entry name" value="Indole-3-glycerol_P_synth_dom"/>
</dbReference>
<dbReference type="GO" id="GO:0004425">
    <property type="term" value="F:indole-3-glycerol-phosphate synthase activity"/>
    <property type="evidence" value="ECO:0007669"/>
    <property type="project" value="UniProtKB-EC"/>
</dbReference>
<dbReference type="Gene3D" id="3.20.20.70">
    <property type="entry name" value="Aldolase class I"/>
    <property type="match status" value="2"/>
</dbReference>
<evidence type="ECO:0000256" key="11">
    <source>
        <dbReference type="ARBA" id="ARBA00023268"/>
    </source>
</evidence>
<dbReference type="AlphaFoldDB" id="A0A5A8DJT8"/>
<keyword evidence="5" id="KW-0028">Amino-acid biosynthesis</keyword>
<organism evidence="14 16">
    <name type="scientific">Cafeteria roenbergensis</name>
    <name type="common">Marine flagellate</name>
    <dbReference type="NCBI Taxonomy" id="33653"/>
    <lineage>
        <taxon>Eukaryota</taxon>
        <taxon>Sar</taxon>
        <taxon>Stramenopiles</taxon>
        <taxon>Bigyra</taxon>
        <taxon>Opalozoa</taxon>
        <taxon>Bicosoecida</taxon>
        <taxon>Cafeteriaceae</taxon>
        <taxon>Cafeteria</taxon>
    </lineage>
</organism>
<dbReference type="SUPFAM" id="SSF51366">
    <property type="entry name" value="Ribulose-phoshate binding barrel"/>
    <property type="match status" value="2"/>
</dbReference>
<comment type="caution">
    <text evidence="14">The sequence shown here is derived from an EMBL/GenBank/DDBJ whole genome shotgun (WGS) entry which is preliminary data.</text>
</comment>
<evidence type="ECO:0000256" key="8">
    <source>
        <dbReference type="ARBA" id="ARBA00023141"/>
    </source>
</evidence>
<keyword evidence="9" id="KW-0413">Isomerase</keyword>
<evidence type="ECO:0000313" key="16">
    <source>
        <dbReference type="Proteomes" id="UP000324907"/>
    </source>
</evidence>
<dbReference type="EMBL" id="VLTL01000051">
    <property type="protein sequence ID" value="KAA0164917.1"/>
    <property type="molecule type" value="Genomic_DNA"/>
</dbReference>
<dbReference type="UniPathway" id="UPA00035">
    <property type="reaction ID" value="UER00042"/>
</dbReference>
<proteinExistence type="inferred from homology"/>
<evidence type="ECO:0000256" key="9">
    <source>
        <dbReference type="ARBA" id="ARBA00023235"/>
    </source>
</evidence>
<evidence type="ECO:0000313" key="14">
    <source>
        <dbReference type="EMBL" id="KAA0164917.1"/>
    </source>
</evidence>
<comment type="pathway">
    <text evidence="4">Amino-acid biosynthesis; L-tryptophan biosynthesis; L-tryptophan from chorismate: step 4/5.</text>
</comment>
<dbReference type="EMBL" id="VLTM01000001">
    <property type="protein sequence ID" value="KAA0168944.1"/>
    <property type="molecule type" value="Genomic_DNA"/>
</dbReference>
<comment type="catalytic activity">
    <reaction evidence="2">
        <text>1-(2-carboxyphenylamino)-1-deoxy-D-ribulose 5-phosphate + H(+) = (1S,2R)-1-C-(indol-3-yl)glycerol 3-phosphate + CO2 + H2O</text>
        <dbReference type="Rhea" id="RHEA:23476"/>
        <dbReference type="ChEBI" id="CHEBI:15377"/>
        <dbReference type="ChEBI" id="CHEBI:15378"/>
        <dbReference type="ChEBI" id="CHEBI:16526"/>
        <dbReference type="ChEBI" id="CHEBI:58613"/>
        <dbReference type="ChEBI" id="CHEBI:58866"/>
        <dbReference type="EC" id="4.1.1.48"/>
    </reaction>
</comment>
<dbReference type="Proteomes" id="UP000325113">
    <property type="component" value="Unassembled WGS sequence"/>
</dbReference>
<evidence type="ECO:0000259" key="13">
    <source>
        <dbReference type="Pfam" id="PF00697"/>
    </source>
</evidence>
<dbReference type="InterPro" id="IPR011060">
    <property type="entry name" value="RibuloseP-bd_barrel"/>
</dbReference>
<gene>
    <name evidence="14" type="ORF">FNF28_03651</name>
    <name evidence="15" type="ORF">FNF31_00105</name>
</gene>
<evidence type="ECO:0000256" key="5">
    <source>
        <dbReference type="ARBA" id="ARBA00022605"/>
    </source>
</evidence>
<dbReference type="Proteomes" id="UP000324907">
    <property type="component" value="Unassembled WGS sequence"/>
</dbReference>
<dbReference type="CDD" id="cd00331">
    <property type="entry name" value="IGPS"/>
    <property type="match status" value="1"/>
</dbReference>
<evidence type="ECO:0000256" key="4">
    <source>
        <dbReference type="ARBA" id="ARBA00004696"/>
    </source>
</evidence>
<keyword evidence="10" id="KW-0456">Lyase</keyword>
<evidence type="ECO:0000256" key="1">
    <source>
        <dbReference type="ARBA" id="ARBA00001164"/>
    </source>
</evidence>
<dbReference type="InterPro" id="IPR045186">
    <property type="entry name" value="Indole-3-glycerol_P_synth"/>
</dbReference>
<protein>
    <submittedName>
        <fullName evidence="14">Uncharacterized protein</fullName>
    </submittedName>
</protein>
<dbReference type="GO" id="GO:0004640">
    <property type="term" value="F:phosphoribosylanthranilate isomerase activity"/>
    <property type="evidence" value="ECO:0007669"/>
    <property type="project" value="UniProtKB-EC"/>
</dbReference>
<accession>A0A5A8DJT8</accession>
<dbReference type="GO" id="GO:0000162">
    <property type="term" value="P:L-tryptophan biosynthetic process"/>
    <property type="evidence" value="ECO:0007669"/>
    <property type="project" value="UniProtKB-UniPathway"/>
</dbReference>
<keyword evidence="8" id="KW-0057">Aromatic amino acid biosynthesis</keyword>
<dbReference type="InterPro" id="IPR001240">
    <property type="entry name" value="PRAI_dom"/>
</dbReference>
<reference evidence="16 17" key="1">
    <citation type="submission" date="2019-07" db="EMBL/GenBank/DDBJ databases">
        <title>Genomes of Cafeteria roenbergensis.</title>
        <authorList>
            <person name="Fischer M.G."/>
            <person name="Hackl T."/>
            <person name="Roman M."/>
        </authorList>
    </citation>
    <scope>NUCLEOTIDE SEQUENCE [LARGE SCALE GENOMIC DNA]</scope>
    <source>
        <strain evidence="15 17">Cflag</strain>
        <strain evidence="14 16">RCC970-E3</strain>
    </source>
</reference>
<name>A0A5A8DJT8_CAFRO</name>
<evidence type="ECO:0000256" key="10">
    <source>
        <dbReference type="ARBA" id="ARBA00023239"/>
    </source>
</evidence>
<feature type="domain" description="N-(5'phosphoribosyl) anthranilate isomerase (PRAI)" evidence="13">
    <location>
        <begin position="391"/>
        <end position="470"/>
    </location>
</feature>
<dbReference type="PANTHER" id="PTHR22854:SF2">
    <property type="entry name" value="INDOLE-3-GLYCEROL-PHOSPHATE SYNTHASE"/>
    <property type="match status" value="1"/>
</dbReference>
<evidence type="ECO:0000256" key="2">
    <source>
        <dbReference type="ARBA" id="ARBA00001633"/>
    </source>
</evidence>
<dbReference type="HAMAP" id="MF_00135">
    <property type="entry name" value="PRAI"/>
    <property type="match status" value="1"/>
</dbReference>
<dbReference type="InterPro" id="IPR013785">
    <property type="entry name" value="Aldolase_TIM"/>
</dbReference>
<comment type="pathway">
    <text evidence="3">Amino-acid biosynthesis; L-tryptophan biosynthesis; L-tryptophan from chorismate: step 3/5.</text>
</comment>
<feature type="domain" description="Indole-3-glycerol phosphate synthase" evidence="12">
    <location>
        <begin position="5"/>
        <end position="297"/>
    </location>
</feature>
<dbReference type="Pfam" id="PF00697">
    <property type="entry name" value="PRAI"/>
    <property type="match status" value="2"/>
</dbReference>
<evidence type="ECO:0000313" key="17">
    <source>
        <dbReference type="Proteomes" id="UP000325113"/>
    </source>
</evidence>
<keyword evidence="7" id="KW-0822">Tryptophan biosynthesis</keyword>
<sequence length="601" mass="61612">MADILTRICKQRELDVAEARAAASDEAVLAAARAAAPCLNLADRIAAVPCEELVVAAEFKRASPSKGDIACDLEIGAQVREYAEGGASVISVLTEPTWFKGSLEDLAAAREAADLFAAETGKPRPLVLRKDFVVDRYQVLEARARGADTVLLIVAWLETADRVRALLEVARSLGMEPFVEVASLAELRVALEAGSRVIGVNNRDLRTFKVDPDMTGRVVGELQRLSGGAAAAEATDAEDRLRGAAAAAVVFAFSGIKGPSHVRELRQSCGEVSPLRGVLVGEHLMRAGDARAEVAALRGAWPHKAAASVASAAELLASSEPGARSKICGVCTADDAVAAARAGASFVGMILCPGTPRSVGAEEAAAITASLRAFRETESSSLLGQARDRKAHMAARSFALVRAAARARPLAVGVFRGQGPSEVASLAAAAGVDVAQLHGSEDPSDAGWAELAVPIVKVIHVEVSPATEAAQAAAATRAAAAAPEAEAEAAVASALAQARAWAPVASALILDTKIKGAAHGGGSGVSFDWRLARLLTEASGGELPVGIAGGLTPSNVRAAAEASGAFLVDVSGGVEASLRRKDGALVAEFCVEAGRARLQPE</sequence>
<evidence type="ECO:0000256" key="7">
    <source>
        <dbReference type="ARBA" id="ARBA00022822"/>
    </source>
</evidence>
<keyword evidence="6" id="KW-0210">Decarboxylase</keyword>
<keyword evidence="11" id="KW-0511">Multifunctional enzyme</keyword>